<dbReference type="Proteomes" id="UP001165652">
    <property type="component" value="Unassembled WGS sequence"/>
</dbReference>
<evidence type="ECO:0000313" key="2">
    <source>
        <dbReference type="EMBL" id="MDC7786087.1"/>
    </source>
</evidence>
<reference evidence="2" key="1">
    <citation type="journal article" date="2023" name="Microbiol Resour">
        <title>Genome Sequences of Rhodoplanes serenus and Two Thermotolerant Strains, Rhodoplanes tepidamans and 'Rhodoplanes cryptolactis,' Further Refine the Genus.</title>
        <authorList>
            <person name="Rayyan A.A."/>
            <person name="Kyndt J.A."/>
        </authorList>
    </citation>
    <scope>NUCLEOTIDE SEQUENCE</scope>
    <source>
        <strain evidence="2">DSM 9987</strain>
    </source>
</reference>
<comment type="caution">
    <text evidence="2">The sequence shown here is derived from an EMBL/GenBank/DDBJ whole genome shotgun (WGS) entry which is preliminary data.</text>
</comment>
<proteinExistence type="predicted"/>
<protein>
    <submittedName>
        <fullName evidence="2">DUF5615 family PIN-like protein</fullName>
    </submittedName>
</protein>
<dbReference type="InterPro" id="IPR041049">
    <property type="entry name" value="DUF5615"/>
</dbReference>
<reference evidence="2" key="2">
    <citation type="submission" date="2023-02" db="EMBL/GenBank/DDBJ databases">
        <authorList>
            <person name="Rayyan A."/>
            <person name="Meyer T."/>
            <person name="Kyndt J.A."/>
        </authorList>
    </citation>
    <scope>NUCLEOTIDE SEQUENCE</scope>
    <source>
        <strain evidence="2">DSM 9987</strain>
    </source>
</reference>
<dbReference type="Pfam" id="PF18480">
    <property type="entry name" value="DUF5615"/>
    <property type="match status" value="1"/>
</dbReference>
<evidence type="ECO:0000313" key="3">
    <source>
        <dbReference type="Proteomes" id="UP001165652"/>
    </source>
</evidence>
<accession>A0ABT5J902</accession>
<dbReference type="RefSeq" id="WP_272776934.1">
    <property type="nucleotide sequence ID" value="NZ_JAQQLI010000013.1"/>
</dbReference>
<sequence length="121" mass="13340">MRFLANENMPASAVVELRAAGHDVAWIRIDAPGASDEDVLDRAIRENRILPTFDKDFGELAWRYGLPATCGVVLFRLSMPAAGNAGASITVRIAERTDWAGHFSIVEPGRTRMRVLPSRPH</sequence>
<feature type="domain" description="DUF5615" evidence="1">
    <location>
        <begin position="1"/>
        <end position="108"/>
    </location>
</feature>
<gene>
    <name evidence="2" type="ORF">PQJ73_10375</name>
</gene>
<keyword evidence="3" id="KW-1185">Reference proteome</keyword>
<name>A0ABT5J902_RHOTP</name>
<organism evidence="2 3">
    <name type="scientific">Rhodoplanes tepidamans</name>
    <name type="common">Rhodoplanes cryptolactis</name>
    <dbReference type="NCBI Taxonomy" id="200616"/>
    <lineage>
        <taxon>Bacteria</taxon>
        <taxon>Pseudomonadati</taxon>
        <taxon>Pseudomonadota</taxon>
        <taxon>Alphaproteobacteria</taxon>
        <taxon>Hyphomicrobiales</taxon>
        <taxon>Nitrobacteraceae</taxon>
        <taxon>Rhodoplanes</taxon>
    </lineage>
</organism>
<dbReference type="EMBL" id="JAQQLI010000013">
    <property type="protein sequence ID" value="MDC7786087.1"/>
    <property type="molecule type" value="Genomic_DNA"/>
</dbReference>
<evidence type="ECO:0000259" key="1">
    <source>
        <dbReference type="Pfam" id="PF18480"/>
    </source>
</evidence>